<proteinExistence type="predicted"/>
<name>A0A2K9LWZ6_9VIRU</name>
<gene>
    <name evidence="2" type="primary">Cap</name>
</gene>
<dbReference type="InterPro" id="IPR000263">
    <property type="entry name" value="GV_A/BR1_coat"/>
</dbReference>
<protein>
    <submittedName>
        <fullName evidence="2">Capsid</fullName>
    </submittedName>
</protein>
<sequence length="250" mass="26848">MSGTGTGTGIVYYGKRKRSTSGGARKRGRYAPGATNVPLPPGLAGRYRRVGFYGRYGGRESGLKPEMKFFDTAVSFTFDATGEIPATGQLTLIPQGDTESTRDGRMAVIKSIQVRGVMELAPAAGAFAAGVAYMYLVLDTQCNGAAAAITDVFTSNVMSTNMLNLANSGRFRILKRWVVPLKATAGVTTAYNLDHKAIEFYKRCNIPVVWSSTAGAITEIRSNNIFLCAGSKTLDDIIDFIGTVRLRFLG</sequence>
<feature type="region of interest" description="Disordered" evidence="1">
    <location>
        <begin position="1"/>
        <end position="35"/>
    </location>
</feature>
<evidence type="ECO:0000313" key="2">
    <source>
        <dbReference type="EMBL" id="AUM62034.1"/>
    </source>
</evidence>
<dbReference type="EMBL" id="KY487984">
    <property type="protein sequence ID" value="AUM62034.1"/>
    <property type="molecule type" value="Genomic_DNA"/>
</dbReference>
<dbReference type="GO" id="GO:0005198">
    <property type="term" value="F:structural molecule activity"/>
    <property type="evidence" value="ECO:0007669"/>
    <property type="project" value="InterPro"/>
</dbReference>
<dbReference type="GO" id="GO:0019028">
    <property type="term" value="C:viral capsid"/>
    <property type="evidence" value="ECO:0007669"/>
    <property type="project" value="InterPro"/>
</dbReference>
<reference evidence="2" key="1">
    <citation type="submission" date="2017-01" db="EMBL/GenBank/DDBJ databases">
        <title>High-throughput sequencing uncovers low homogeneity in the biogeography of single-stranded DNA viruses.</title>
        <authorList>
            <person name="Pearson V.M."/>
            <person name="Rokyta D.R."/>
        </authorList>
    </citation>
    <scope>NUCLEOTIDE SEQUENCE</scope>
</reference>
<organism evidence="2">
    <name type="scientific">uncultured virus</name>
    <dbReference type="NCBI Taxonomy" id="340016"/>
    <lineage>
        <taxon>Viruses</taxon>
        <taxon>environmental samples</taxon>
    </lineage>
</organism>
<accession>A0A2K9LWZ6</accession>
<dbReference type="InterPro" id="IPR029053">
    <property type="entry name" value="Viral_coat"/>
</dbReference>
<feature type="compositionally biased region" description="Basic residues" evidence="1">
    <location>
        <begin position="14"/>
        <end position="29"/>
    </location>
</feature>
<dbReference type="Pfam" id="PF00844">
    <property type="entry name" value="Gemini_coat"/>
    <property type="match status" value="1"/>
</dbReference>
<dbReference type="Gene3D" id="2.60.120.20">
    <property type="match status" value="1"/>
</dbReference>
<evidence type="ECO:0000256" key="1">
    <source>
        <dbReference type="SAM" id="MobiDB-lite"/>
    </source>
</evidence>